<dbReference type="AlphaFoldDB" id="A0A3B4WWM5"/>
<dbReference type="SMART" id="SM00060">
    <property type="entry name" value="FN3"/>
    <property type="match status" value="1"/>
</dbReference>
<dbReference type="PANTHER" id="PTHR24099">
    <property type="entry name" value="E3 UBIQUITIN-PROTEIN LIGASE TRIM36-RELATED"/>
    <property type="match status" value="1"/>
</dbReference>
<dbReference type="SUPFAM" id="SSF49899">
    <property type="entry name" value="Concanavalin A-like lectins/glucanases"/>
    <property type="match status" value="1"/>
</dbReference>
<evidence type="ECO:0000313" key="8">
    <source>
        <dbReference type="Ensembl" id="ENSSLDP00000009524.1"/>
    </source>
</evidence>
<dbReference type="InterPro" id="IPR003879">
    <property type="entry name" value="Butyrophylin_SPRY"/>
</dbReference>
<dbReference type="CDD" id="cd00063">
    <property type="entry name" value="FN3"/>
    <property type="match status" value="1"/>
</dbReference>
<dbReference type="InterPro" id="IPR050617">
    <property type="entry name" value="E3_ligase_FN3/SPRY"/>
</dbReference>
<feature type="domain" description="Fibronectin type-III" evidence="6">
    <location>
        <begin position="121"/>
        <end position="231"/>
    </location>
</feature>
<evidence type="ECO:0000259" key="5">
    <source>
        <dbReference type="PROSITE" id="PS50188"/>
    </source>
</evidence>
<evidence type="ECO:0000259" key="6">
    <source>
        <dbReference type="PROSITE" id="PS50853"/>
    </source>
</evidence>
<dbReference type="Gene3D" id="2.60.40.10">
    <property type="entry name" value="Immunoglobulins"/>
    <property type="match status" value="1"/>
</dbReference>
<accession>A0A3B4WWM5</accession>
<proteinExistence type="inferred from homology"/>
<dbReference type="InterPro" id="IPR013783">
    <property type="entry name" value="Ig-like_fold"/>
</dbReference>
<feature type="compositionally biased region" description="Basic and acidic residues" evidence="4">
    <location>
        <begin position="259"/>
        <end position="272"/>
    </location>
</feature>
<dbReference type="Ensembl" id="ENSSLDT00000009856.1">
    <property type="protein sequence ID" value="ENSSLDP00000009524.1"/>
    <property type="gene ID" value="ENSSLDG00000007278.1"/>
</dbReference>
<dbReference type="InterPro" id="IPR040859">
    <property type="entry name" value="Midline-1_COS"/>
</dbReference>
<dbReference type="InterPro" id="IPR003961">
    <property type="entry name" value="FN3_dom"/>
</dbReference>
<dbReference type="SUPFAM" id="SSF49265">
    <property type="entry name" value="Fibronectin type III"/>
    <property type="match status" value="1"/>
</dbReference>
<dbReference type="Proteomes" id="UP000261360">
    <property type="component" value="Unplaced"/>
</dbReference>
<dbReference type="PROSITE" id="PS51262">
    <property type="entry name" value="COS"/>
    <property type="match status" value="1"/>
</dbReference>
<reference evidence="8" key="2">
    <citation type="submission" date="2025-09" db="UniProtKB">
        <authorList>
            <consortium name="Ensembl"/>
        </authorList>
    </citation>
    <scope>IDENTIFICATION</scope>
</reference>
<dbReference type="Pfam" id="PF00041">
    <property type="entry name" value="fn3"/>
    <property type="match status" value="1"/>
</dbReference>
<evidence type="ECO:0000313" key="9">
    <source>
        <dbReference type="Proteomes" id="UP000261360"/>
    </source>
</evidence>
<dbReference type="GeneTree" id="ENSGT00940000157979"/>
<protein>
    <submittedName>
        <fullName evidence="8">FSD1-like protein</fullName>
    </submittedName>
</protein>
<dbReference type="InterPro" id="IPR036116">
    <property type="entry name" value="FN3_sf"/>
</dbReference>
<evidence type="ECO:0000256" key="1">
    <source>
        <dbReference type="ARBA" id="ARBA00008518"/>
    </source>
</evidence>
<dbReference type="Gene3D" id="2.60.120.920">
    <property type="match status" value="1"/>
</dbReference>
<comment type="similarity">
    <text evidence="1">Belongs to the TRIM/RBCC family.</text>
</comment>
<feature type="domain" description="B30.2/SPRY" evidence="5">
    <location>
        <begin position="213"/>
        <end position="434"/>
    </location>
</feature>
<feature type="region of interest" description="Disordered" evidence="4">
    <location>
        <begin position="251"/>
        <end position="290"/>
    </location>
</feature>
<sequence>MSDLEAELEQLSSALEEKGAELRYIIREEKRRKEAELQKQLSEGKCALLSCEELLEFANQTLTITTEEEFLQAAKQIKERVTMAPAFRLTTRPAVSENMTQFTVDFSAERVGLQRLHFLPVPRAPEIDFSSCVVYDNNITVAWRPASEANSEGINAPNERYELEYKKTNRDSSLRATGEACWEKISDITETQVTISGLKFDSRFVIVRVRAKNKTAAGEFSEPVTMETRAFNFGFDASTAHAELKVQGDTVTWEPQGVKGHDPRLRGKESKSSSRSATPSPNKTAGSRAGRDRFAGESYTVLGDQEMIGGCHYWELRPLADWKSFSVGVAYRASLGRFDQLGKSASSWCLHASQWLQSSLAIKHNNRAKALDWPLPQRIGIYCDYDNGDLSFIDVNRLRLLHSFKTKFSQPLVPAFTVWCGGFTIATGLQVPSFMGNFLSTNRSLSNLSQ</sequence>
<dbReference type="PRINTS" id="PR01407">
    <property type="entry name" value="BUTYPHLNCDUF"/>
</dbReference>
<keyword evidence="9" id="KW-1185">Reference proteome</keyword>
<evidence type="ECO:0000256" key="3">
    <source>
        <dbReference type="ARBA" id="ARBA00023054"/>
    </source>
</evidence>
<dbReference type="Pfam" id="PF00622">
    <property type="entry name" value="SPRY"/>
    <property type="match status" value="1"/>
</dbReference>
<dbReference type="Pfam" id="PF18568">
    <property type="entry name" value="COS"/>
    <property type="match status" value="1"/>
</dbReference>
<dbReference type="InterPro" id="IPR001870">
    <property type="entry name" value="B30.2/SPRY"/>
</dbReference>
<organism evidence="8 9">
    <name type="scientific">Seriola lalandi dorsalis</name>
    <dbReference type="NCBI Taxonomy" id="1841481"/>
    <lineage>
        <taxon>Eukaryota</taxon>
        <taxon>Metazoa</taxon>
        <taxon>Chordata</taxon>
        <taxon>Craniata</taxon>
        <taxon>Vertebrata</taxon>
        <taxon>Euteleostomi</taxon>
        <taxon>Actinopterygii</taxon>
        <taxon>Neopterygii</taxon>
        <taxon>Teleostei</taxon>
        <taxon>Neoteleostei</taxon>
        <taxon>Acanthomorphata</taxon>
        <taxon>Carangaria</taxon>
        <taxon>Carangiformes</taxon>
        <taxon>Carangidae</taxon>
        <taxon>Seriola</taxon>
    </lineage>
</organism>
<dbReference type="InterPro" id="IPR003877">
    <property type="entry name" value="SPRY_dom"/>
</dbReference>
<dbReference type="PROSITE" id="PS50188">
    <property type="entry name" value="B302_SPRY"/>
    <property type="match status" value="1"/>
</dbReference>
<dbReference type="InterPro" id="IPR013320">
    <property type="entry name" value="ConA-like_dom_sf"/>
</dbReference>
<dbReference type="InterPro" id="IPR017903">
    <property type="entry name" value="COS_domain"/>
</dbReference>
<dbReference type="SMART" id="SM00449">
    <property type="entry name" value="SPRY"/>
    <property type="match status" value="1"/>
</dbReference>
<name>A0A3B4WWM5_SERLL</name>
<evidence type="ECO:0000259" key="7">
    <source>
        <dbReference type="PROSITE" id="PS51262"/>
    </source>
</evidence>
<evidence type="ECO:0000256" key="2">
    <source>
        <dbReference type="ARBA" id="ARBA00022786"/>
    </source>
</evidence>
<keyword evidence="2" id="KW-0833">Ubl conjugation pathway</keyword>
<dbReference type="PANTHER" id="PTHR24099:SF8">
    <property type="entry name" value="FSD1-LIKE PROTEIN"/>
    <property type="match status" value="1"/>
</dbReference>
<dbReference type="PROSITE" id="PS50853">
    <property type="entry name" value="FN3"/>
    <property type="match status" value="1"/>
</dbReference>
<dbReference type="InterPro" id="IPR043136">
    <property type="entry name" value="B30.2/SPRY_sf"/>
</dbReference>
<reference evidence="8" key="1">
    <citation type="submission" date="2025-08" db="UniProtKB">
        <authorList>
            <consortium name="Ensembl"/>
        </authorList>
    </citation>
    <scope>IDENTIFICATION</scope>
</reference>
<keyword evidence="3" id="KW-0175">Coiled coil</keyword>
<evidence type="ECO:0000256" key="4">
    <source>
        <dbReference type="SAM" id="MobiDB-lite"/>
    </source>
</evidence>
<feature type="domain" description="COS" evidence="7">
    <location>
        <begin position="62"/>
        <end position="119"/>
    </location>
</feature>